<dbReference type="AlphaFoldDB" id="A0A8S1GWH4"/>
<evidence type="ECO:0000313" key="10">
    <source>
        <dbReference type="EMBL" id="CAD6188196.1"/>
    </source>
</evidence>
<dbReference type="GO" id="GO:0005737">
    <property type="term" value="C:cytoplasm"/>
    <property type="evidence" value="ECO:0007669"/>
    <property type="project" value="UniProtKB-SubCell"/>
</dbReference>
<evidence type="ECO:0000256" key="6">
    <source>
        <dbReference type="ARBA" id="ARBA00022833"/>
    </source>
</evidence>
<feature type="compositionally biased region" description="Acidic residues" evidence="8">
    <location>
        <begin position="122"/>
        <end position="141"/>
    </location>
</feature>
<comment type="similarity">
    <text evidence="7">Belongs to the REI1 family.</text>
</comment>
<evidence type="ECO:0000256" key="7">
    <source>
        <dbReference type="ARBA" id="ARBA00034126"/>
    </source>
</evidence>
<name>A0A8S1GWH4_9PELO</name>
<dbReference type="EMBL" id="CAJGYM010000008">
    <property type="protein sequence ID" value="CAD6188196.1"/>
    <property type="molecule type" value="Genomic_DNA"/>
</dbReference>
<comment type="caution">
    <text evidence="10">The sequence shown here is derived from an EMBL/GenBank/DDBJ whole genome shotgun (WGS) entry which is preliminary data.</text>
</comment>
<keyword evidence="2" id="KW-0963">Cytoplasm</keyword>
<dbReference type="GO" id="GO:0003676">
    <property type="term" value="F:nucleic acid binding"/>
    <property type="evidence" value="ECO:0007669"/>
    <property type="project" value="InterPro"/>
</dbReference>
<keyword evidence="3" id="KW-0690">Ribosome biogenesis</keyword>
<dbReference type="InterPro" id="IPR003604">
    <property type="entry name" value="Matrin/U1-like-C_Znf_C2H2"/>
</dbReference>
<dbReference type="PANTHER" id="PTHR13182:SF8">
    <property type="entry name" value="CYTOPLASMIC 60S SUBUNIT BIOGENESIS FACTOR ZNF622"/>
    <property type="match status" value="1"/>
</dbReference>
<evidence type="ECO:0000256" key="1">
    <source>
        <dbReference type="ARBA" id="ARBA00004496"/>
    </source>
</evidence>
<dbReference type="GO" id="GO:0008270">
    <property type="term" value="F:zinc ion binding"/>
    <property type="evidence" value="ECO:0007669"/>
    <property type="project" value="InterPro"/>
</dbReference>
<evidence type="ECO:0000256" key="2">
    <source>
        <dbReference type="ARBA" id="ARBA00022490"/>
    </source>
</evidence>
<dbReference type="PANTHER" id="PTHR13182">
    <property type="entry name" value="ZINC FINGER PROTEIN 622"/>
    <property type="match status" value="1"/>
</dbReference>
<feature type="region of interest" description="Disordered" evidence="8">
    <location>
        <begin position="84"/>
        <end position="153"/>
    </location>
</feature>
<evidence type="ECO:0000256" key="3">
    <source>
        <dbReference type="ARBA" id="ARBA00022517"/>
    </source>
</evidence>
<evidence type="ECO:0000256" key="4">
    <source>
        <dbReference type="ARBA" id="ARBA00022723"/>
    </source>
</evidence>
<dbReference type="Gene3D" id="3.30.160.60">
    <property type="entry name" value="Classic Zinc Finger"/>
    <property type="match status" value="2"/>
</dbReference>
<reference evidence="10" key="1">
    <citation type="submission" date="2020-10" db="EMBL/GenBank/DDBJ databases">
        <authorList>
            <person name="Kikuchi T."/>
        </authorList>
    </citation>
    <scope>NUCLEOTIDE SEQUENCE</scope>
    <source>
        <strain evidence="10">NKZ352</strain>
    </source>
</reference>
<dbReference type="InterPro" id="IPR041661">
    <property type="entry name" value="ZN622/Rei1/Reh1_Znf-C2H2"/>
</dbReference>
<evidence type="ECO:0000256" key="8">
    <source>
        <dbReference type="SAM" id="MobiDB-lite"/>
    </source>
</evidence>
<dbReference type="SUPFAM" id="SSF57667">
    <property type="entry name" value="beta-beta-alpha zinc fingers"/>
    <property type="match status" value="3"/>
</dbReference>
<dbReference type="Pfam" id="PF12756">
    <property type="entry name" value="zf-C2H2_2"/>
    <property type="match status" value="1"/>
</dbReference>
<keyword evidence="4" id="KW-0479">Metal-binding</keyword>
<proteinExistence type="inferred from homology"/>
<feature type="compositionally biased region" description="Basic residues" evidence="8">
    <location>
        <begin position="101"/>
        <end position="116"/>
    </location>
</feature>
<dbReference type="Pfam" id="PF12874">
    <property type="entry name" value="zf-met"/>
    <property type="match status" value="1"/>
</dbReference>
<dbReference type="InterPro" id="IPR013087">
    <property type="entry name" value="Znf_C2H2_type"/>
</dbReference>
<protein>
    <recommendedName>
        <fullName evidence="9">C2H2-type domain-containing protein</fullName>
    </recommendedName>
</protein>
<keyword evidence="5" id="KW-0677">Repeat</keyword>
<dbReference type="InterPro" id="IPR040025">
    <property type="entry name" value="Znf622/Rei1/Reh1"/>
</dbReference>
<sequence length="381" mass="43410">MDTSTGLTCVTCAVAFNSADLQRDHYKSEWHRYNLKRMAAELPPISSEQFTVKAQSYSTEPSKREVKLLYCAVCKKQLKSQNAMNDHLASKKHAECEKSVKKGPKQPKKQGNRQKAPKTSEPENEDVSMKSEDEDEDDDDSSSGWKTDNGTDDEQEIDFNEQEALPVTSCLFCHQTKPSISEIKQHMNFHHGFQVPDQTYLVDEPGLLKYLGLKVGAGRCCIFCPDVRARFAAVESCQRHMRDKEHCKLRRDPESMIELSDFYDYSSMYEKEDDASNDVLYDDGWSLALPSGGRIGHRSLMRYYKQYLKPVNGEQRQVGQAAIDKVRGLFPALAYTGTTGTIAKQAAKDLKFVEKFRRRFDLRVGMKSNKLFKSQGRYGDN</sequence>
<dbReference type="SMART" id="SM00355">
    <property type="entry name" value="ZnF_C2H2"/>
    <property type="match status" value="4"/>
</dbReference>
<dbReference type="OrthoDB" id="19329at2759"/>
<accession>A0A8S1GWH4</accession>
<dbReference type="PROSITE" id="PS00028">
    <property type="entry name" value="ZINC_FINGER_C2H2_1"/>
    <property type="match status" value="1"/>
</dbReference>
<feature type="domain" description="C2H2-type" evidence="9">
    <location>
        <begin position="71"/>
        <end position="93"/>
    </location>
</feature>
<feature type="compositionally biased region" description="Basic and acidic residues" evidence="8">
    <location>
        <begin position="88"/>
        <end position="100"/>
    </location>
</feature>
<gene>
    <name evidence="10" type="ORF">CAUJ_LOCUS4115</name>
</gene>
<evidence type="ECO:0000256" key="5">
    <source>
        <dbReference type="ARBA" id="ARBA00022737"/>
    </source>
</evidence>
<dbReference type="GO" id="GO:0042273">
    <property type="term" value="P:ribosomal large subunit biogenesis"/>
    <property type="evidence" value="ECO:0007669"/>
    <property type="project" value="UniProtKB-ARBA"/>
</dbReference>
<keyword evidence="11" id="KW-1185">Reference proteome</keyword>
<dbReference type="SMART" id="SM00451">
    <property type="entry name" value="ZnF_U1"/>
    <property type="match status" value="2"/>
</dbReference>
<organism evidence="10 11">
    <name type="scientific">Caenorhabditis auriculariae</name>
    <dbReference type="NCBI Taxonomy" id="2777116"/>
    <lineage>
        <taxon>Eukaryota</taxon>
        <taxon>Metazoa</taxon>
        <taxon>Ecdysozoa</taxon>
        <taxon>Nematoda</taxon>
        <taxon>Chromadorea</taxon>
        <taxon>Rhabditida</taxon>
        <taxon>Rhabditina</taxon>
        <taxon>Rhabditomorpha</taxon>
        <taxon>Rhabditoidea</taxon>
        <taxon>Rhabditidae</taxon>
        <taxon>Peloderinae</taxon>
        <taxon>Caenorhabditis</taxon>
    </lineage>
</organism>
<dbReference type="InterPro" id="IPR036236">
    <property type="entry name" value="Znf_C2H2_sf"/>
</dbReference>
<comment type="subcellular location">
    <subcellularLocation>
        <location evidence="1">Cytoplasm</location>
    </subcellularLocation>
</comment>
<dbReference type="GO" id="GO:0030687">
    <property type="term" value="C:preribosome, large subunit precursor"/>
    <property type="evidence" value="ECO:0007669"/>
    <property type="project" value="TreeGrafter"/>
</dbReference>
<evidence type="ECO:0000259" key="9">
    <source>
        <dbReference type="PROSITE" id="PS00028"/>
    </source>
</evidence>
<dbReference type="Proteomes" id="UP000835052">
    <property type="component" value="Unassembled WGS sequence"/>
</dbReference>
<keyword evidence="6" id="KW-0862">Zinc</keyword>
<evidence type="ECO:0000313" key="11">
    <source>
        <dbReference type="Proteomes" id="UP000835052"/>
    </source>
</evidence>